<comment type="subcellular location">
    <subcellularLocation>
        <location evidence="1 5">Cytoplasm</location>
    </subcellularLocation>
</comment>
<protein>
    <recommendedName>
        <fullName evidence="5">Small ribosomal subunit protein eS1</fullName>
    </recommendedName>
</protein>
<keyword evidence="9" id="KW-1185">Reference proteome</keyword>
<keyword evidence="3 5" id="KW-0689">Ribosomal protein</keyword>
<gene>
    <name evidence="8" type="ORF">CVIRNUC_004135</name>
</gene>
<feature type="compositionally biased region" description="Basic and acidic residues" evidence="7">
    <location>
        <begin position="238"/>
        <end position="248"/>
    </location>
</feature>
<dbReference type="Proteomes" id="UP001314263">
    <property type="component" value="Unassembled WGS sequence"/>
</dbReference>
<comment type="subunit">
    <text evidence="5">Component of the small ribosomal subunit. Mature ribosomes consist of a small (40S) and a large (60S) subunit. The 40S subunit contains about 33 different proteins and 1 molecule of RNA (18S). The 60S subunit contains about 49 different proteins and 3 molecules of RNA (25S, 5.8S and 5S).</text>
</comment>
<evidence type="ECO:0000256" key="4">
    <source>
        <dbReference type="ARBA" id="ARBA00023274"/>
    </source>
</evidence>
<dbReference type="SMART" id="SM01397">
    <property type="entry name" value="Ribosomal_S3Ae"/>
    <property type="match status" value="1"/>
</dbReference>
<dbReference type="EMBL" id="CAUYUE010000005">
    <property type="protein sequence ID" value="CAK0774102.1"/>
    <property type="molecule type" value="Genomic_DNA"/>
</dbReference>
<evidence type="ECO:0000256" key="5">
    <source>
        <dbReference type="HAMAP-Rule" id="MF_03122"/>
    </source>
</evidence>
<dbReference type="PANTHER" id="PTHR11830">
    <property type="entry name" value="40S RIBOSOMAL PROTEIN S3A"/>
    <property type="match status" value="1"/>
</dbReference>
<dbReference type="InterPro" id="IPR018281">
    <property type="entry name" value="Ribosomal_eS1_CS"/>
</dbReference>
<feature type="initiator methionine" description="Removed" evidence="5">
    <location>
        <position position="1"/>
    </location>
</feature>
<dbReference type="GO" id="GO:0003735">
    <property type="term" value="F:structural constituent of ribosome"/>
    <property type="evidence" value="ECO:0007669"/>
    <property type="project" value="UniProtKB-UniRule"/>
</dbReference>
<dbReference type="GO" id="GO:0006412">
    <property type="term" value="P:translation"/>
    <property type="evidence" value="ECO:0007669"/>
    <property type="project" value="UniProtKB-UniRule"/>
</dbReference>
<feature type="region of interest" description="Disordered" evidence="7">
    <location>
        <begin position="238"/>
        <end position="258"/>
    </location>
</feature>
<comment type="caution">
    <text evidence="8">The sequence shown here is derived from an EMBL/GenBank/DDBJ whole genome shotgun (WGS) entry which is preliminary data.</text>
</comment>
<dbReference type="InterPro" id="IPR027500">
    <property type="entry name" value="Ribosomal_eS1_euk"/>
</dbReference>
<name>A0AAV1I3K7_9CHLO</name>
<dbReference type="GO" id="GO:0022627">
    <property type="term" value="C:cytosolic small ribosomal subunit"/>
    <property type="evidence" value="ECO:0007669"/>
    <property type="project" value="UniProtKB-UniRule"/>
</dbReference>
<accession>A0AAV1I3K7</accession>
<evidence type="ECO:0000313" key="9">
    <source>
        <dbReference type="Proteomes" id="UP001314263"/>
    </source>
</evidence>
<reference evidence="8 9" key="1">
    <citation type="submission" date="2023-10" db="EMBL/GenBank/DDBJ databases">
        <authorList>
            <person name="Maclean D."/>
            <person name="Macfadyen A."/>
        </authorList>
    </citation>
    <scope>NUCLEOTIDE SEQUENCE [LARGE SCALE GENOMIC DNA]</scope>
</reference>
<dbReference type="PROSITE" id="PS01191">
    <property type="entry name" value="RIBOSOMAL_S3AE"/>
    <property type="match status" value="1"/>
</dbReference>
<sequence length="258" mass="29072">MAVGKNKRISKGKKGGKKKIVDPFSKKDWYDVKAPSTFSHRAMGKTLVTRTQGTKIASDALKGRVFECSLADLQQNEADAYRKVRLRVEDVQGKNCLTNFWGMDFTTDKLRSLVRKWQTLIEAQVDVKTTDGYLLRMFAIAFTKKRPGQIKKTAYAQSSQIRQIRKKMVEIMTREASSCDLKELVGKFIPEAIGKEIEKATQGIYPLQNTAIRKVKILRAPKFDITKLLEVHGDYSEEAGQKVERPAAEEVVGATPAE</sequence>
<evidence type="ECO:0000256" key="2">
    <source>
        <dbReference type="ARBA" id="ARBA00022490"/>
    </source>
</evidence>
<evidence type="ECO:0000256" key="6">
    <source>
        <dbReference type="RuleBase" id="RU000668"/>
    </source>
</evidence>
<keyword evidence="4 5" id="KW-0687">Ribonucleoprotein</keyword>
<comment type="similarity">
    <text evidence="5 6">Belongs to the eukaryotic ribosomal protein eS1 family.</text>
</comment>
<evidence type="ECO:0000256" key="7">
    <source>
        <dbReference type="SAM" id="MobiDB-lite"/>
    </source>
</evidence>
<dbReference type="Pfam" id="PF01015">
    <property type="entry name" value="Ribosomal_S3Ae"/>
    <property type="match status" value="1"/>
</dbReference>
<keyword evidence="2 5" id="KW-0963">Cytoplasm</keyword>
<dbReference type="InterPro" id="IPR001593">
    <property type="entry name" value="Ribosomal_eS1"/>
</dbReference>
<evidence type="ECO:0000256" key="1">
    <source>
        <dbReference type="ARBA" id="ARBA00004496"/>
    </source>
</evidence>
<organism evidence="8 9">
    <name type="scientific">Coccomyxa viridis</name>
    <dbReference type="NCBI Taxonomy" id="1274662"/>
    <lineage>
        <taxon>Eukaryota</taxon>
        <taxon>Viridiplantae</taxon>
        <taxon>Chlorophyta</taxon>
        <taxon>core chlorophytes</taxon>
        <taxon>Trebouxiophyceae</taxon>
        <taxon>Trebouxiophyceae incertae sedis</taxon>
        <taxon>Coccomyxaceae</taxon>
        <taxon>Coccomyxa</taxon>
    </lineage>
</organism>
<evidence type="ECO:0000256" key="3">
    <source>
        <dbReference type="ARBA" id="ARBA00022980"/>
    </source>
</evidence>
<evidence type="ECO:0000313" key="8">
    <source>
        <dbReference type="EMBL" id="CAK0774102.1"/>
    </source>
</evidence>
<dbReference type="HAMAP" id="MF_03122">
    <property type="entry name" value="Ribosomal_eS1_euk"/>
    <property type="match status" value="1"/>
</dbReference>
<dbReference type="AlphaFoldDB" id="A0AAV1I3K7"/>
<proteinExistence type="inferred from homology"/>